<name>A0AAV7MZT9_PLEWA</name>
<gene>
    <name evidence="2" type="ORF">NDU88_005211</name>
</gene>
<feature type="region of interest" description="Disordered" evidence="1">
    <location>
        <begin position="1"/>
        <end position="21"/>
    </location>
</feature>
<dbReference type="EMBL" id="JANPWB010000013">
    <property type="protein sequence ID" value="KAJ1107822.1"/>
    <property type="molecule type" value="Genomic_DNA"/>
</dbReference>
<sequence length="172" mass="18575">MAAGRAAERLSKRTGPREWRGGHMCRLTGIQEDTSGAAGAVLWRRAVLELQRTRLAVARFPLRGRSSGSNKRSGRASTSSLLHQELRVGEEVHGSFVPIMKKGSQGVHAVEEAAGLVKVESDDYTRCMGPEKGAQYSVSKTMEEVATEVSVEIAVGDKSGGKKISAQLLQWI</sequence>
<reference evidence="2" key="1">
    <citation type="journal article" date="2022" name="bioRxiv">
        <title>Sequencing and chromosome-scale assembly of the giantPleurodeles waltlgenome.</title>
        <authorList>
            <person name="Brown T."/>
            <person name="Elewa A."/>
            <person name="Iarovenko S."/>
            <person name="Subramanian E."/>
            <person name="Araus A.J."/>
            <person name="Petzold A."/>
            <person name="Susuki M."/>
            <person name="Suzuki K.-i.T."/>
            <person name="Hayashi T."/>
            <person name="Toyoda A."/>
            <person name="Oliveira C."/>
            <person name="Osipova E."/>
            <person name="Leigh N.D."/>
            <person name="Simon A."/>
            <person name="Yun M.H."/>
        </authorList>
    </citation>
    <scope>NUCLEOTIDE SEQUENCE</scope>
    <source>
        <strain evidence="2">20211129_DDA</strain>
        <tissue evidence="2">Liver</tissue>
    </source>
</reference>
<accession>A0AAV7MZT9</accession>
<evidence type="ECO:0000313" key="2">
    <source>
        <dbReference type="EMBL" id="KAJ1107822.1"/>
    </source>
</evidence>
<dbReference type="AlphaFoldDB" id="A0AAV7MZT9"/>
<evidence type="ECO:0000256" key="1">
    <source>
        <dbReference type="SAM" id="MobiDB-lite"/>
    </source>
</evidence>
<organism evidence="2 3">
    <name type="scientific">Pleurodeles waltl</name>
    <name type="common">Iberian ribbed newt</name>
    <dbReference type="NCBI Taxonomy" id="8319"/>
    <lineage>
        <taxon>Eukaryota</taxon>
        <taxon>Metazoa</taxon>
        <taxon>Chordata</taxon>
        <taxon>Craniata</taxon>
        <taxon>Vertebrata</taxon>
        <taxon>Euteleostomi</taxon>
        <taxon>Amphibia</taxon>
        <taxon>Batrachia</taxon>
        <taxon>Caudata</taxon>
        <taxon>Salamandroidea</taxon>
        <taxon>Salamandridae</taxon>
        <taxon>Pleurodelinae</taxon>
        <taxon>Pleurodeles</taxon>
    </lineage>
</organism>
<keyword evidence="3" id="KW-1185">Reference proteome</keyword>
<comment type="caution">
    <text evidence="2">The sequence shown here is derived from an EMBL/GenBank/DDBJ whole genome shotgun (WGS) entry which is preliminary data.</text>
</comment>
<protein>
    <submittedName>
        <fullName evidence="2">Uncharacterized protein</fullName>
    </submittedName>
</protein>
<evidence type="ECO:0000313" key="3">
    <source>
        <dbReference type="Proteomes" id="UP001066276"/>
    </source>
</evidence>
<proteinExistence type="predicted"/>
<dbReference type="Proteomes" id="UP001066276">
    <property type="component" value="Chromosome 9"/>
</dbReference>